<dbReference type="Pfam" id="PF00175">
    <property type="entry name" value="NAD_binding_1"/>
    <property type="match status" value="1"/>
</dbReference>
<dbReference type="Gene3D" id="3.40.50.80">
    <property type="entry name" value="Nucleotide-binding domain of ferredoxin-NADP reductase (FNR) module"/>
    <property type="match status" value="1"/>
</dbReference>
<dbReference type="CDD" id="cd00207">
    <property type="entry name" value="fer2"/>
    <property type="match status" value="1"/>
</dbReference>
<dbReference type="PANTHER" id="PTHR47354">
    <property type="entry name" value="NADH OXIDOREDUCTASE HCR"/>
    <property type="match status" value="1"/>
</dbReference>
<keyword evidence="2" id="KW-0411">Iron-sulfur</keyword>
<dbReference type="Gene3D" id="3.10.20.30">
    <property type="match status" value="1"/>
</dbReference>
<keyword evidence="2" id="KW-0001">2Fe-2S</keyword>
<comment type="cofactor">
    <cofactor evidence="1">
        <name>FAD</name>
        <dbReference type="ChEBI" id="CHEBI:57692"/>
    </cofactor>
</comment>
<evidence type="ECO:0000256" key="1">
    <source>
        <dbReference type="ARBA" id="ARBA00001974"/>
    </source>
</evidence>
<proteinExistence type="predicted"/>
<dbReference type="InterPro" id="IPR017938">
    <property type="entry name" value="Riboflavin_synthase-like_b-brl"/>
</dbReference>
<dbReference type="InterPro" id="IPR006058">
    <property type="entry name" value="2Fe2S_fd_BS"/>
</dbReference>
<dbReference type="GO" id="GO:0016491">
    <property type="term" value="F:oxidoreductase activity"/>
    <property type="evidence" value="ECO:0007669"/>
    <property type="project" value="InterPro"/>
</dbReference>
<dbReference type="InterPro" id="IPR050415">
    <property type="entry name" value="MRET"/>
</dbReference>
<dbReference type="SUPFAM" id="SSF63380">
    <property type="entry name" value="Riboflavin synthase domain-like"/>
    <property type="match status" value="1"/>
</dbReference>
<dbReference type="PROSITE" id="PS51384">
    <property type="entry name" value="FAD_FR"/>
    <property type="match status" value="1"/>
</dbReference>
<evidence type="ECO:0000313" key="7">
    <source>
        <dbReference type="Proteomes" id="UP000807785"/>
    </source>
</evidence>
<dbReference type="Proteomes" id="UP000807785">
    <property type="component" value="Unassembled WGS sequence"/>
</dbReference>
<dbReference type="CDD" id="cd06189">
    <property type="entry name" value="flavin_oxioreductase"/>
    <property type="match status" value="1"/>
</dbReference>
<dbReference type="GO" id="GO:0051537">
    <property type="term" value="F:2 iron, 2 sulfur cluster binding"/>
    <property type="evidence" value="ECO:0007669"/>
    <property type="project" value="UniProtKB-KW"/>
</dbReference>
<dbReference type="PROSITE" id="PS00197">
    <property type="entry name" value="2FE2S_FER_1"/>
    <property type="match status" value="1"/>
</dbReference>
<gene>
    <name evidence="6" type="ORF">IPH26_02625</name>
</gene>
<evidence type="ECO:0000259" key="4">
    <source>
        <dbReference type="PROSITE" id="PS51085"/>
    </source>
</evidence>
<dbReference type="InterPro" id="IPR039261">
    <property type="entry name" value="FNR_nucleotide-bd"/>
</dbReference>
<accession>A0A9D7E0H8</accession>
<keyword evidence="2" id="KW-0479">Metal-binding</keyword>
<evidence type="ECO:0000256" key="2">
    <source>
        <dbReference type="ARBA" id="ARBA00022714"/>
    </source>
</evidence>
<dbReference type="PRINTS" id="PR00410">
    <property type="entry name" value="PHEHYDRXLASE"/>
</dbReference>
<dbReference type="Gene3D" id="2.40.30.10">
    <property type="entry name" value="Translation factors"/>
    <property type="match status" value="1"/>
</dbReference>
<reference evidence="6" key="1">
    <citation type="submission" date="2020-10" db="EMBL/GenBank/DDBJ databases">
        <title>Connecting structure to function with the recovery of over 1000 high-quality activated sludge metagenome-assembled genomes encoding full-length rRNA genes using long-read sequencing.</title>
        <authorList>
            <person name="Singleton C.M."/>
            <person name="Petriglieri F."/>
            <person name="Kristensen J.M."/>
            <person name="Kirkegaard R.H."/>
            <person name="Michaelsen T.Y."/>
            <person name="Andersen M.H."/>
            <person name="Karst S.M."/>
            <person name="Dueholm M.S."/>
            <person name="Nielsen P.H."/>
            <person name="Albertsen M."/>
        </authorList>
    </citation>
    <scope>NUCLEOTIDE SEQUENCE</scope>
    <source>
        <strain evidence="6">Bjer_18-Q3-R1-45_BAT3C.347</strain>
    </source>
</reference>
<sequence>MTVLVTIKPSGHSYRADPEQSILQTALDAGFILPYGCRNGACGSCKGKVLAGDVDYGDYQEEVLTAEERSKGYALFCCARPRGDVTIECREVGSLKDIPVRTLPCRVQKIERAAEDVVMLQLRLPANERLQFLAGQYIDFLLKDGKRRSFSVANAPHDDAYLQLHIRHVPGGQFTDHVFHAMKERDILRFEGPLGSFFLREQAAESPGKPIVLVAGGTGFAPIKAIIEHAIHHQMKRPMALYWGARNRAGLYLHQVAESWARTISGFKYVPVLSDNPPEDNWQGRTGLVHQAVIDDLRDLSAYQVYACGAPAMIEAAKKDFVRVCQLPEGEFFADSFTYAADSQPNR</sequence>
<dbReference type="Pfam" id="PF00111">
    <property type="entry name" value="Fer2"/>
    <property type="match status" value="1"/>
</dbReference>
<dbReference type="SUPFAM" id="SSF52343">
    <property type="entry name" value="Ferredoxin reductase-like, C-terminal NADP-linked domain"/>
    <property type="match status" value="1"/>
</dbReference>
<evidence type="ECO:0000259" key="5">
    <source>
        <dbReference type="PROSITE" id="PS51384"/>
    </source>
</evidence>
<organism evidence="6 7">
    <name type="scientific">Candidatus Methylophosphatis roskildensis</name>
    <dbReference type="NCBI Taxonomy" id="2899263"/>
    <lineage>
        <taxon>Bacteria</taxon>
        <taxon>Pseudomonadati</taxon>
        <taxon>Pseudomonadota</taxon>
        <taxon>Betaproteobacteria</taxon>
        <taxon>Nitrosomonadales</taxon>
        <taxon>Sterolibacteriaceae</taxon>
        <taxon>Candidatus Methylophosphatis</taxon>
    </lineage>
</organism>
<evidence type="ECO:0000313" key="6">
    <source>
        <dbReference type="EMBL" id="MBK6971894.1"/>
    </source>
</evidence>
<feature type="domain" description="FAD-binding FR-type" evidence="5">
    <location>
        <begin position="100"/>
        <end position="200"/>
    </location>
</feature>
<protein>
    <submittedName>
        <fullName evidence="6">CDP-6-deoxy-delta-3,4-glucoseen reductase</fullName>
    </submittedName>
</protein>
<name>A0A9D7E0H8_9PROT</name>
<dbReference type="InterPro" id="IPR036010">
    <property type="entry name" value="2Fe-2S_ferredoxin-like_sf"/>
</dbReference>
<comment type="caution">
    <text evidence="6">The sequence shown here is derived from an EMBL/GenBank/DDBJ whole genome shotgun (WGS) entry which is preliminary data.</text>
</comment>
<dbReference type="InterPro" id="IPR001433">
    <property type="entry name" value="OxRdtase_FAD/NAD-bd"/>
</dbReference>
<feature type="domain" description="2Fe-2S ferredoxin-type" evidence="4">
    <location>
        <begin position="1"/>
        <end position="93"/>
    </location>
</feature>
<dbReference type="Pfam" id="PF00970">
    <property type="entry name" value="FAD_binding_6"/>
    <property type="match status" value="1"/>
</dbReference>
<comment type="cofactor">
    <cofactor evidence="3">
        <name>[2Fe-2S] cluster</name>
        <dbReference type="ChEBI" id="CHEBI:190135"/>
    </cofactor>
</comment>
<evidence type="ECO:0000256" key="3">
    <source>
        <dbReference type="ARBA" id="ARBA00034078"/>
    </source>
</evidence>
<dbReference type="InterPro" id="IPR012675">
    <property type="entry name" value="Beta-grasp_dom_sf"/>
</dbReference>
<dbReference type="PANTHER" id="PTHR47354:SF5">
    <property type="entry name" value="PROTEIN RFBI"/>
    <property type="match status" value="1"/>
</dbReference>
<dbReference type="InterPro" id="IPR001709">
    <property type="entry name" value="Flavoprot_Pyr_Nucl_cyt_Rdtase"/>
</dbReference>
<dbReference type="PRINTS" id="PR00371">
    <property type="entry name" value="FPNCR"/>
</dbReference>
<dbReference type="EMBL" id="JADJEV010000001">
    <property type="protein sequence ID" value="MBK6971894.1"/>
    <property type="molecule type" value="Genomic_DNA"/>
</dbReference>
<dbReference type="PROSITE" id="PS51085">
    <property type="entry name" value="2FE2S_FER_2"/>
    <property type="match status" value="1"/>
</dbReference>
<dbReference type="SUPFAM" id="SSF54292">
    <property type="entry name" value="2Fe-2S ferredoxin-like"/>
    <property type="match status" value="1"/>
</dbReference>
<dbReference type="AlphaFoldDB" id="A0A9D7E0H8"/>
<dbReference type="InterPro" id="IPR008333">
    <property type="entry name" value="Cbr1-like_FAD-bd_dom"/>
</dbReference>
<dbReference type="InterPro" id="IPR017927">
    <property type="entry name" value="FAD-bd_FR_type"/>
</dbReference>
<dbReference type="InterPro" id="IPR001041">
    <property type="entry name" value="2Fe-2S_ferredoxin-type"/>
</dbReference>
<keyword evidence="2" id="KW-0408">Iron</keyword>